<proteinExistence type="predicted"/>
<gene>
    <name evidence="2" type="ORF">F5891DRAFT_1201138</name>
</gene>
<feature type="region of interest" description="Disordered" evidence="1">
    <location>
        <begin position="1"/>
        <end position="101"/>
    </location>
</feature>
<feature type="compositionally biased region" description="Basic and acidic residues" evidence="1">
    <location>
        <begin position="1"/>
        <end position="15"/>
    </location>
</feature>
<comment type="caution">
    <text evidence="2">The sequence shown here is derived from an EMBL/GenBank/DDBJ whole genome shotgun (WGS) entry which is preliminary data.</text>
</comment>
<dbReference type="Proteomes" id="UP001195769">
    <property type="component" value="Unassembled WGS sequence"/>
</dbReference>
<feature type="compositionally biased region" description="Polar residues" evidence="1">
    <location>
        <begin position="68"/>
        <end position="88"/>
    </location>
</feature>
<keyword evidence="3" id="KW-1185">Reference proteome</keyword>
<dbReference type="RefSeq" id="XP_041216568.1">
    <property type="nucleotide sequence ID" value="XM_041368867.1"/>
</dbReference>
<protein>
    <submittedName>
        <fullName evidence="2">Uncharacterized protein</fullName>
    </submittedName>
</protein>
<organism evidence="2 3">
    <name type="scientific">Suillus fuscotomentosus</name>
    <dbReference type="NCBI Taxonomy" id="1912939"/>
    <lineage>
        <taxon>Eukaryota</taxon>
        <taxon>Fungi</taxon>
        <taxon>Dikarya</taxon>
        <taxon>Basidiomycota</taxon>
        <taxon>Agaricomycotina</taxon>
        <taxon>Agaricomycetes</taxon>
        <taxon>Agaricomycetidae</taxon>
        <taxon>Boletales</taxon>
        <taxon>Suillineae</taxon>
        <taxon>Suillaceae</taxon>
        <taxon>Suillus</taxon>
    </lineage>
</organism>
<dbReference type="AlphaFoldDB" id="A0AAD4DNM0"/>
<dbReference type="EMBL" id="JABBWK010000278">
    <property type="protein sequence ID" value="KAG1886356.1"/>
    <property type="molecule type" value="Genomic_DNA"/>
</dbReference>
<reference evidence="2" key="1">
    <citation type="journal article" date="2020" name="New Phytol.">
        <title>Comparative genomics reveals dynamic genome evolution in host specialist ectomycorrhizal fungi.</title>
        <authorList>
            <person name="Lofgren L.A."/>
            <person name="Nguyen N.H."/>
            <person name="Vilgalys R."/>
            <person name="Ruytinx J."/>
            <person name="Liao H.L."/>
            <person name="Branco S."/>
            <person name="Kuo A."/>
            <person name="LaButti K."/>
            <person name="Lipzen A."/>
            <person name="Andreopoulos W."/>
            <person name="Pangilinan J."/>
            <person name="Riley R."/>
            <person name="Hundley H."/>
            <person name="Na H."/>
            <person name="Barry K."/>
            <person name="Grigoriev I.V."/>
            <person name="Stajich J.E."/>
            <person name="Kennedy P.G."/>
        </authorList>
    </citation>
    <scope>NUCLEOTIDE SEQUENCE</scope>
    <source>
        <strain evidence="2">FC203</strain>
    </source>
</reference>
<evidence type="ECO:0000313" key="3">
    <source>
        <dbReference type="Proteomes" id="UP001195769"/>
    </source>
</evidence>
<evidence type="ECO:0000313" key="2">
    <source>
        <dbReference type="EMBL" id="KAG1886356.1"/>
    </source>
</evidence>
<feature type="compositionally biased region" description="Basic and acidic residues" evidence="1">
    <location>
        <begin position="53"/>
        <end position="67"/>
    </location>
</feature>
<sequence length="343" mass="37474">MVKSKNDTAEDREGSTHAWPNKKIRLSNTGASNEIPEGTEIGEGGGDPTGEAQHAEATDDDQHRSKQDSIGTVATANPTPSDAISPTTVGKRGGGATQPTLSVRTVIPNPTKLLIDEAEVKDYGNELKARLHKLSNYTNEKAHVYALGRLLLTATWGQYKAVNDRSKTLCDPATGEPLTIWVVGHITHMWFAKRGVPESQASITILPLAQNLARQSAHLLAKFSSPVLAVNQQTTHNIRAIKWQNARNDDIQTEAILFDSVYDARGEGSLKTYDERPLWSLGDLKAGDLVLLEMKMTRYSRRGEDNKWQSRAQYEMLAISLLNIGPAPEAEAEGMSKIDGLAI</sequence>
<name>A0AAD4DNM0_9AGAM</name>
<dbReference type="GeneID" id="64663165"/>
<accession>A0AAD4DNM0</accession>
<evidence type="ECO:0000256" key="1">
    <source>
        <dbReference type="SAM" id="MobiDB-lite"/>
    </source>
</evidence>